<dbReference type="GO" id="GO:0051607">
    <property type="term" value="P:defense response to virus"/>
    <property type="evidence" value="ECO:0007669"/>
    <property type="project" value="UniProtKB-KW"/>
</dbReference>
<dbReference type="EMBL" id="CP003600">
    <property type="protein sequence ID" value="AFY94415.1"/>
    <property type="molecule type" value="Genomic_DNA"/>
</dbReference>
<dbReference type="InterPro" id="IPR013422">
    <property type="entry name" value="CRISPR-assoc_prot_Cas5_N"/>
</dbReference>
<dbReference type="Pfam" id="PF09704">
    <property type="entry name" value="Cas_Cas5d"/>
    <property type="match status" value="1"/>
</dbReference>
<evidence type="ECO:0000313" key="2">
    <source>
        <dbReference type="EMBL" id="AFY94415.1"/>
    </source>
</evidence>
<reference evidence="2 3" key="1">
    <citation type="submission" date="2012-05" db="EMBL/GenBank/DDBJ databases">
        <title>Finished chromosome of genome of Chamaesiphon sp. PCC 6605.</title>
        <authorList>
            <consortium name="US DOE Joint Genome Institute"/>
            <person name="Gugger M."/>
            <person name="Coursin T."/>
            <person name="Rippka R."/>
            <person name="Tandeau De Marsac N."/>
            <person name="Huntemann M."/>
            <person name="Wei C.-L."/>
            <person name="Han J."/>
            <person name="Detter J.C."/>
            <person name="Han C."/>
            <person name="Tapia R."/>
            <person name="Chen A."/>
            <person name="Kyrpides N."/>
            <person name="Mavromatis K."/>
            <person name="Markowitz V."/>
            <person name="Szeto E."/>
            <person name="Ivanova N."/>
            <person name="Pagani I."/>
            <person name="Pati A."/>
            <person name="Goodwin L."/>
            <person name="Nordberg H.P."/>
            <person name="Cantor M.N."/>
            <person name="Hua S.X."/>
            <person name="Woyke T."/>
            <person name="Kerfeld C.A."/>
        </authorList>
    </citation>
    <scope>NUCLEOTIDE SEQUENCE [LARGE SCALE GENOMIC DNA]</scope>
    <source>
        <strain evidence="3">ATCC 27169 / PCC 6605</strain>
    </source>
</reference>
<sequence length="212" mass="24437">MTINKIALQVEVPIACFRDSRAREYIATYPVPPPSTVYGMLLSTVGEENRFRHCGVKLAIAMLSETAKSRVIRKVRRFKERDINSSKNSKPDYQEILTGIKFVVWIDAAEDRSILNLAERLHNAMVNPSSVVRFGNICLGESRDLVNSIDLLTNEHQQGALKWLTQDEYGEITLPYWIDRLGSERTRWLRYRLIKSVDWKPPALSWTQIQTD</sequence>
<dbReference type="PATRIC" id="fig|1173020.3.peg.3929"/>
<protein>
    <submittedName>
        <fullName evidence="2">CRISPR-associated protein Cas5/DevS, subtype MYXAN</fullName>
    </submittedName>
</protein>
<keyword evidence="1" id="KW-0051">Antiviral defense</keyword>
<dbReference type="eggNOG" id="ENOG502Z8P6">
    <property type="taxonomic scope" value="Bacteria"/>
</dbReference>
<accession>K9UHY3</accession>
<evidence type="ECO:0000313" key="3">
    <source>
        <dbReference type="Proteomes" id="UP000010366"/>
    </source>
</evidence>
<keyword evidence="3" id="KW-1185">Reference proteome</keyword>
<dbReference type="Proteomes" id="UP000010366">
    <property type="component" value="Chromosome"/>
</dbReference>
<proteinExistence type="predicted"/>
<dbReference type="HOGENOM" id="CLU_1325024_0_0_3"/>
<dbReference type="OrthoDB" id="344955at2"/>
<dbReference type="InterPro" id="IPR013415">
    <property type="entry name" value="Cas5_Cmx5_DevS"/>
</dbReference>
<dbReference type="InterPro" id="IPR021124">
    <property type="entry name" value="CRISPR-assoc_prot_Cas5"/>
</dbReference>
<dbReference type="KEGG" id="cmp:Cha6605_3419"/>
<dbReference type="AlphaFoldDB" id="K9UHY3"/>
<evidence type="ECO:0000256" key="1">
    <source>
        <dbReference type="ARBA" id="ARBA00023118"/>
    </source>
</evidence>
<dbReference type="NCBIfam" id="TIGR02593">
    <property type="entry name" value="CRISPR_cas5"/>
    <property type="match status" value="1"/>
</dbReference>
<dbReference type="GO" id="GO:0043571">
    <property type="term" value="P:maintenance of CRISPR repeat elements"/>
    <property type="evidence" value="ECO:0007669"/>
    <property type="project" value="InterPro"/>
</dbReference>
<name>K9UHY3_CHAP6</name>
<dbReference type="NCBIfam" id="TIGR02586">
    <property type="entry name" value="cas5_cmx5_devS"/>
    <property type="match status" value="1"/>
</dbReference>
<dbReference type="RefSeq" id="WP_015160548.1">
    <property type="nucleotide sequence ID" value="NC_019697.1"/>
</dbReference>
<organism evidence="2 3">
    <name type="scientific">Chamaesiphon minutus (strain ATCC 27169 / PCC 6605)</name>
    <dbReference type="NCBI Taxonomy" id="1173020"/>
    <lineage>
        <taxon>Bacteria</taxon>
        <taxon>Bacillati</taxon>
        <taxon>Cyanobacteriota</taxon>
        <taxon>Cyanophyceae</taxon>
        <taxon>Gomontiellales</taxon>
        <taxon>Chamaesiphonaceae</taxon>
        <taxon>Chamaesiphon</taxon>
    </lineage>
</organism>
<dbReference type="STRING" id="1173020.Cha6605_3419"/>
<gene>
    <name evidence="2" type="ORF">Cha6605_3419</name>
</gene>